<reference evidence="1" key="1">
    <citation type="journal article" date="2023" name="IScience">
        <title>Live-bearing cockroach genome reveals convergent evolutionary mechanisms linked to viviparity in insects and beyond.</title>
        <authorList>
            <person name="Fouks B."/>
            <person name="Harrison M.C."/>
            <person name="Mikhailova A.A."/>
            <person name="Marchal E."/>
            <person name="English S."/>
            <person name="Carruthers M."/>
            <person name="Jennings E.C."/>
            <person name="Chiamaka E.L."/>
            <person name="Frigard R.A."/>
            <person name="Pippel M."/>
            <person name="Attardo G.M."/>
            <person name="Benoit J.B."/>
            <person name="Bornberg-Bauer E."/>
            <person name="Tobe S.S."/>
        </authorList>
    </citation>
    <scope>NUCLEOTIDE SEQUENCE</scope>
    <source>
        <strain evidence="1">Stay&amp;Tobe</strain>
    </source>
</reference>
<reference evidence="1" key="2">
    <citation type="submission" date="2023-05" db="EMBL/GenBank/DDBJ databases">
        <authorList>
            <person name="Fouks B."/>
        </authorList>
    </citation>
    <scope>NUCLEOTIDE SEQUENCE</scope>
    <source>
        <strain evidence="1">Stay&amp;Tobe</strain>
        <tissue evidence="1">Testes</tissue>
    </source>
</reference>
<organism evidence="1 2">
    <name type="scientific">Diploptera punctata</name>
    <name type="common">Pacific beetle cockroach</name>
    <dbReference type="NCBI Taxonomy" id="6984"/>
    <lineage>
        <taxon>Eukaryota</taxon>
        <taxon>Metazoa</taxon>
        <taxon>Ecdysozoa</taxon>
        <taxon>Arthropoda</taxon>
        <taxon>Hexapoda</taxon>
        <taxon>Insecta</taxon>
        <taxon>Pterygota</taxon>
        <taxon>Neoptera</taxon>
        <taxon>Polyneoptera</taxon>
        <taxon>Dictyoptera</taxon>
        <taxon>Blattodea</taxon>
        <taxon>Blaberoidea</taxon>
        <taxon>Blaberidae</taxon>
        <taxon>Diplopterinae</taxon>
        <taxon>Diploptera</taxon>
    </lineage>
</organism>
<evidence type="ECO:0000313" key="1">
    <source>
        <dbReference type="EMBL" id="KAJ9581379.1"/>
    </source>
</evidence>
<sequence length="130" mass="15808">SLSKTMGIHEQVKRKLQIVDRISANICGSKLWNQLDWRTGHTDHISCYNYYELNFETTWTLRRMRKSDPLKFSYHAYNYYILARSNLNEFEISEMKSYITITMLQRSKNIRQRRILSLFIQLVRHFILRL</sequence>
<comment type="caution">
    <text evidence="1">The sequence shown here is derived from an EMBL/GenBank/DDBJ whole genome shotgun (WGS) entry which is preliminary data.</text>
</comment>
<name>A0AAD7ZIL3_DIPPU</name>
<dbReference type="AlphaFoldDB" id="A0AAD7ZIL3"/>
<keyword evidence="2" id="KW-1185">Reference proteome</keyword>
<accession>A0AAD7ZIL3</accession>
<dbReference type="EMBL" id="JASPKZ010007937">
    <property type="protein sequence ID" value="KAJ9581379.1"/>
    <property type="molecule type" value="Genomic_DNA"/>
</dbReference>
<feature type="non-terminal residue" evidence="1">
    <location>
        <position position="130"/>
    </location>
</feature>
<protein>
    <submittedName>
        <fullName evidence="1">Uncharacterized protein</fullName>
    </submittedName>
</protein>
<proteinExistence type="predicted"/>
<dbReference type="Proteomes" id="UP001233999">
    <property type="component" value="Unassembled WGS sequence"/>
</dbReference>
<feature type="non-terminal residue" evidence="1">
    <location>
        <position position="1"/>
    </location>
</feature>
<gene>
    <name evidence="1" type="ORF">L9F63_023455</name>
</gene>
<evidence type="ECO:0000313" key="2">
    <source>
        <dbReference type="Proteomes" id="UP001233999"/>
    </source>
</evidence>